<sequence length="158" mass="17535">MFGPENDYAQVLAEARTHLATNPLPSFARSNSSRKPAGGGSAFHHRYEDAVEGSKSGRSWKNSLFFWRKPKRNTQDSYIKCNSTPLNTTHHTSRKANSGPIYFDGMPSGPSNKHYHRGPRSGPLRGASIISSRKNELESPYVPLHRAPRIPSGPVYVC</sequence>
<name>A0ACC2EZ48_DIPCM</name>
<dbReference type="Proteomes" id="UP001162992">
    <property type="component" value="Chromosome 1"/>
</dbReference>
<organism evidence="1 2">
    <name type="scientific">Diphasiastrum complanatum</name>
    <name type="common">Issler's clubmoss</name>
    <name type="synonym">Lycopodium complanatum</name>
    <dbReference type="NCBI Taxonomy" id="34168"/>
    <lineage>
        <taxon>Eukaryota</taxon>
        <taxon>Viridiplantae</taxon>
        <taxon>Streptophyta</taxon>
        <taxon>Embryophyta</taxon>
        <taxon>Tracheophyta</taxon>
        <taxon>Lycopodiopsida</taxon>
        <taxon>Lycopodiales</taxon>
        <taxon>Lycopodiaceae</taxon>
        <taxon>Lycopodioideae</taxon>
        <taxon>Diphasiastrum</taxon>
    </lineage>
</organism>
<protein>
    <submittedName>
        <fullName evidence="1">Uncharacterized protein</fullName>
    </submittedName>
</protein>
<dbReference type="EMBL" id="CM055092">
    <property type="protein sequence ID" value="KAJ7571764.1"/>
    <property type="molecule type" value="Genomic_DNA"/>
</dbReference>
<evidence type="ECO:0000313" key="1">
    <source>
        <dbReference type="EMBL" id="KAJ7571764.1"/>
    </source>
</evidence>
<proteinExistence type="predicted"/>
<comment type="caution">
    <text evidence="1">The sequence shown here is derived from an EMBL/GenBank/DDBJ whole genome shotgun (WGS) entry which is preliminary data.</text>
</comment>
<keyword evidence="2" id="KW-1185">Reference proteome</keyword>
<reference evidence="2" key="1">
    <citation type="journal article" date="2024" name="Proc. Natl. Acad. Sci. U.S.A.">
        <title>Extraordinary preservation of gene collinearity over three hundred million years revealed in homosporous lycophytes.</title>
        <authorList>
            <person name="Li C."/>
            <person name="Wickell D."/>
            <person name="Kuo L.Y."/>
            <person name="Chen X."/>
            <person name="Nie B."/>
            <person name="Liao X."/>
            <person name="Peng D."/>
            <person name="Ji J."/>
            <person name="Jenkins J."/>
            <person name="Williams M."/>
            <person name="Shu S."/>
            <person name="Plott C."/>
            <person name="Barry K."/>
            <person name="Rajasekar S."/>
            <person name="Grimwood J."/>
            <person name="Han X."/>
            <person name="Sun S."/>
            <person name="Hou Z."/>
            <person name="He W."/>
            <person name="Dai G."/>
            <person name="Sun C."/>
            <person name="Schmutz J."/>
            <person name="Leebens-Mack J.H."/>
            <person name="Li F.W."/>
            <person name="Wang L."/>
        </authorList>
    </citation>
    <scope>NUCLEOTIDE SEQUENCE [LARGE SCALE GENOMIC DNA]</scope>
    <source>
        <strain evidence="2">cv. PW_Plant_1</strain>
    </source>
</reference>
<gene>
    <name evidence="1" type="ORF">O6H91_01G176300</name>
</gene>
<accession>A0ACC2EZ48</accession>
<evidence type="ECO:0000313" key="2">
    <source>
        <dbReference type="Proteomes" id="UP001162992"/>
    </source>
</evidence>